<dbReference type="PRINTS" id="PR00956">
    <property type="entry name" value="FLGMOTORFLIN"/>
</dbReference>
<sequence length="356" mass="37557">MQATDFPAQSATAGWKKIDLRRVAPRVTKAHAALTRLVGQGLQLPLSMPGAALTLRQIPAQDLTWSAPLQLAGPMGRIELGQGARLLNALTGIDPAAMPTDDGYPEWFVAALTGRLGGTALQGFHRIEAGGQPDPGASVLQLSLSQQGHEFAVPARATPATWLSLIEATRRLPLRLPQAPYLELAVDAVVRVARHRLPASVLHRLEAGDIILPHGCHFAPDGTGAVRLGGRHWRVRYAAPCHLHLISTEENLDHEHTEETAGLAGAAPEPEVQPQGAEAAVLDEVQMTISFELGRVSMSLGALRSLGPHTVLTLQDGAPESIALVCGGRTVGRGEAVDVDGVLGVRITQWSGSGGC</sequence>
<dbReference type="InterPro" id="IPR001543">
    <property type="entry name" value="FliN-like_C"/>
</dbReference>
<reference evidence="4" key="1">
    <citation type="journal article" date="2015" name="Genome Announc.">
        <title>Complete Genome Sequence of Herbaspirillum hiltneri N3 (DSM 17495), Isolated from Surface-Sterilized Wheat Roots.</title>
        <authorList>
            <person name="Guizelini D."/>
            <person name="Saizaki P.M."/>
            <person name="Coimbra N.A."/>
            <person name="Weiss V.A."/>
            <person name="Faoro H."/>
            <person name="Sfeir M.Z."/>
            <person name="Baura V.A."/>
            <person name="Monteiro R.A."/>
            <person name="Chubatsu L.S."/>
            <person name="Souza E.M."/>
            <person name="Cruz L.M."/>
            <person name="Pedrosa F.O."/>
            <person name="Raittz R.T."/>
            <person name="Marchaukoski J.N."/>
            <person name="Steffens M.B."/>
        </authorList>
    </citation>
    <scope>NUCLEOTIDE SEQUENCE [LARGE SCALE GENOMIC DNA]</scope>
    <source>
        <strain evidence="4">N3</strain>
    </source>
</reference>
<dbReference type="NCBIfam" id="TIGR02551">
    <property type="entry name" value="SpaO_YscQ"/>
    <property type="match status" value="1"/>
</dbReference>
<dbReference type="RefSeq" id="WP_053196981.1">
    <property type="nucleotide sequence ID" value="NZ_CP011409.1"/>
</dbReference>
<evidence type="ECO:0000256" key="1">
    <source>
        <dbReference type="ARBA" id="ARBA00009226"/>
    </source>
</evidence>
<feature type="domain" description="Flagellar motor switch protein FliN-like C-terminal" evidence="2">
    <location>
        <begin position="282"/>
        <end position="350"/>
    </location>
</feature>
<dbReference type="InterPro" id="IPR013385">
    <property type="entry name" value="T3SS_SpaO/YscQ/SpaO"/>
</dbReference>
<dbReference type="Pfam" id="PF01052">
    <property type="entry name" value="FliMN_C"/>
    <property type="match status" value="1"/>
</dbReference>
<dbReference type="EMBL" id="CP011409">
    <property type="protein sequence ID" value="AKZ62913.1"/>
    <property type="molecule type" value="Genomic_DNA"/>
</dbReference>
<name>A0ABN4HY43_9BURK</name>
<proteinExistence type="inferred from homology"/>
<dbReference type="PANTHER" id="PTHR30034:SF5">
    <property type="entry name" value="SECRETION SYSTEM APPARATUS PROTEIN SSAQ"/>
    <property type="match status" value="1"/>
</dbReference>
<dbReference type="InterPro" id="IPR036429">
    <property type="entry name" value="SpoA-like_sf"/>
</dbReference>
<dbReference type="PANTHER" id="PTHR30034">
    <property type="entry name" value="FLAGELLAR MOTOR SWITCH PROTEIN FLIM"/>
    <property type="match status" value="1"/>
</dbReference>
<accession>A0ABN4HY43</accession>
<dbReference type="Gene3D" id="2.30.330.10">
    <property type="entry name" value="SpoA-like"/>
    <property type="match status" value="1"/>
</dbReference>
<organism evidence="3 4">
    <name type="scientific">Herbaspirillum hiltneri N3</name>
    <dbReference type="NCBI Taxonomy" id="1262470"/>
    <lineage>
        <taxon>Bacteria</taxon>
        <taxon>Pseudomonadati</taxon>
        <taxon>Pseudomonadota</taxon>
        <taxon>Betaproteobacteria</taxon>
        <taxon>Burkholderiales</taxon>
        <taxon>Oxalobacteraceae</taxon>
        <taxon>Herbaspirillum</taxon>
    </lineage>
</organism>
<evidence type="ECO:0000313" key="4">
    <source>
        <dbReference type="Proteomes" id="UP000063429"/>
    </source>
</evidence>
<evidence type="ECO:0000259" key="2">
    <source>
        <dbReference type="Pfam" id="PF01052"/>
    </source>
</evidence>
<dbReference type="InterPro" id="IPR001172">
    <property type="entry name" value="FliN_T3SS_HrcQb"/>
</dbReference>
<comment type="similarity">
    <text evidence="1">Belongs to the FliN/MopA/SpaO family.</text>
</comment>
<evidence type="ECO:0000313" key="3">
    <source>
        <dbReference type="EMBL" id="AKZ62913.1"/>
    </source>
</evidence>
<protein>
    <recommendedName>
        <fullName evidence="2">Flagellar motor switch protein FliN-like C-terminal domain-containing protein</fullName>
    </recommendedName>
</protein>
<keyword evidence="4" id="KW-1185">Reference proteome</keyword>
<gene>
    <name evidence="3" type="ORF">F506_09705</name>
</gene>
<dbReference type="Proteomes" id="UP000063429">
    <property type="component" value="Chromosome"/>
</dbReference>
<dbReference type="SUPFAM" id="SSF101801">
    <property type="entry name" value="Surface presentation of antigens (SPOA)"/>
    <property type="match status" value="1"/>
</dbReference>